<feature type="compositionally biased region" description="Low complexity" evidence="1">
    <location>
        <begin position="181"/>
        <end position="190"/>
    </location>
</feature>
<feature type="compositionally biased region" description="Basic and acidic residues" evidence="1">
    <location>
        <begin position="168"/>
        <end position="180"/>
    </location>
</feature>
<protein>
    <submittedName>
        <fullName evidence="3">DUF2993 domain-containing protein</fullName>
    </submittedName>
</protein>
<keyword evidence="4" id="KW-1185">Reference proteome</keyword>
<evidence type="ECO:0000313" key="4">
    <source>
        <dbReference type="Proteomes" id="UP001501116"/>
    </source>
</evidence>
<sequence length="302" mass="32204">MVSRPVTQYDRPPNQPQQPRRSRGGRRAKKLFIILGILVLVLVGADFGLAAIAEHTVSQKAREQLKLPDDPSVTIHGFPFSTQAIGGDYGHISVQASGVKFENKLRDVAISAELRDVTAPLSDLINGNTNAIKIGTLEGQIKIKGSDIARIDPLTQIKDFRIDKASEQMVKSGEETKPDETTTTPDKSTTQSSAGVKISGNLNFGGNKFELTCYAMIEIDGTKIHITPERVELGNDAVPNIVGKAVSKLLVGSLKTTVDTGTLPFQVKPTSVKVEEGGVTLTGEAKGVTFAGVKGTGETTGR</sequence>
<evidence type="ECO:0000313" key="3">
    <source>
        <dbReference type="EMBL" id="GAA1984799.1"/>
    </source>
</evidence>
<dbReference type="Pfam" id="PF11209">
    <property type="entry name" value="LmeA"/>
    <property type="match status" value="1"/>
</dbReference>
<evidence type="ECO:0000256" key="2">
    <source>
        <dbReference type="SAM" id="Phobius"/>
    </source>
</evidence>
<keyword evidence="2" id="KW-0472">Membrane</keyword>
<gene>
    <name evidence="3" type="ORF">GCM10009754_72790</name>
</gene>
<name>A0ABN2SDQ7_9PSEU</name>
<feature type="region of interest" description="Disordered" evidence="1">
    <location>
        <begin position="168"/>
        <end position="195"/>
    </location>
</feature>
<feature type="transmembrane region" description="Helical" evidence="2">
    <location>
        <begin position="31"/>
        <end position="53"/>
    </location>
</feature>
<keyword evidence="2" id="KW-0812">Transmembrane</keyword>
<dbReference type="Proteomes" id="UP001501116">
    <property type="component" value="Unassembled WGS sequence"/>
</dbReference>
<dbReference type="InterPro" id="IPR021373">
    <property type="entry name" value="DUF2993"/>
</dbReference>
<dbReference type="EMBL" id="BAAANN010000041">
    <property type="protein sequence ID" value="GAA1984799.1"/>
    <property type="molecule type" value="Genomic_DNA"/>
</dbReference>
<reference evidence="3 4" key="1">
    <citation type="journal article" date="2019" name="Int. J. Syst. Evol. Microbiol.">
        <title>The Global Catalogue of Microorganisms (GCM) 10K type strain sequencing project: providing services to taxonomists for standard genome sequencing and annotation.</title>
        <authorList>
            <consortium name="The Broad Institute Genomics Platform"/>
            <consortium name="The Broad Institute Genome Sequencing Center for Infectious Disease"/>
            <person name="Wu L."/>
            <person name="Ma J."/>
        </authorList>
    </citation>
    <scope>NUCLEOTIDE SEQUENCE [LARGE SCALE GENOMIC DNA]</scope>
    <source>
        <strain evidence="3 4">JCM 14545</strain>
    </source>
</reference>
<feature type="region of interest" description="Disordered" evidence="1">
    <location>
        <begin position="1"/>
        <end position="24"/>
    </location>
</feature>
<evidence type="ECO:0000256" key="1">
    <source>
        <dbReference type="SAM" id="MobiDB-lite"/>
    </source>
</evidence>
<organism evidence="3 4">
    <name type="scientific">Amycolatopsis minnesotensis</name>
    <dbReference type="NCBI Taxonomy" id="337894"/>
    <lineage>
        <taxon>Bacteria</taxon>
        <taxon>Bacillati</taxon>
        <taxon>Actinomycetota</taxon>
        <taxon>Actinomycetes</taxon>
        <taxon>Pseudonocardiales</taxon>
        <taxon>Pseudonocardiaceae</taxon>
        <taxon>Amycolatopsis</taxon>
    </lineage>
</organism>
<proteinExistence type="predicted"/>
<comment type="caution">
    <text evidence="3">The sequence shown here is derived from an EMBL/GenBank/DDBJ whole genome shotgun (WGS) entry which is preliminary data.</text>
</comment>
<accession>A0ABN2SDQ7</accession>
<keyword evidence="2" id="KW-1133">Transmembrane helix</keyword>